<keyword evidence="1" id="KW-1133">Transmembrane helix</keyword>
<evidence type="ECO:0000313" key="3">
    <source>
        <dbReference type="Proteomes" id="UP000244811"/>
    </source>
</evidence>
<accession>A0A976SIR7</accession>
<evidence type="ECO:0000313" key="2">
    <source>
        <dbReference type="EMBL" id="UVC49607.1"/>
    </source>
</evidence>
<protein>
    <submittedName>
        <fullName evidence="2">Uncharacterized protein</fullName>
    </submittedName>
</protein>
<feature type="transmembrane region" description="Helical" evidence="1">
    <location>
        <begin position="45"/>
        <end position="65"/>
    </location>
</feature>
<evidence type="ECO:0000256" key="1">
    <source>
        <dbReference type="SAM" id="Phobius"/>
    </source>
</evidence>
<dbReference type="EMBL" id="CP056070">
    <property type="protein sequence ID" value="UVC49607.1"/>
    <property type="molecule type" value="Genomic_DNA"/>
</dbReference>
<feature type="transmembrane region" description="Helical" evidence="1">
    <location>
        <begin position="86"/>
        <end position="108"/>
    </location>
</feature>
<reference evidence="2" key="1">
    <citation type="submission" date="2022-07" db="EMBL/GenBank/DDBJ databases">
        <title>Evaluation of T. orientalis genome assembly methods using nanopore sequencing and analysis of variation between genomes.</title>
        <authorList>
            <person name="Yam J."/>
            <person name="Micallef M.L."/>
            <person name="Liu M."/>
            <person name="Djordjevic S.P."/>
            <person name="Bogema D.R."/>
            <person name="Jenkins C."/>
        </authorList>
    </citation>
    <scope>NUCLEOTIDE SEQUENCE</scope>
    <source>
        <strain evidence="2">Goon Nure</strain>
    </source>
</reference>
<gene>
    <name evidence="2" type="ORF">MACK_003712</name>
</gene>
<proteinExistence type="predicted"/>
<keyword evidence="1" id="KW-0472">Membrane</keyword>
<keyword evidence="1" id="KW-0812">Transmembrane</keyword>
<sequence length="112" mass="13216">MLANKQENVSYALGKDLKNVFKKYFYVFTKSCYVTSADDLVKWDFLGPFFISILFSLYDVYMLQININRSVYRPWIKENVNEHNNGFILFFLLLWIGPIFCGINASYFGCYV</sequence>
<name>A0A976SIR7_THEOR</name>
<organism evidence="2 3">
    <name type="scientific">Theileria orientalis</name>
    <dbReference type="NCBI Taxonomy" id="68886"/>
    <lineage>
        <taxon>Eukaryota</taxon>
        <taxon>Sar</taxon>
        <taxon>Alveolata</taxon>
        <taxon>Apicomplexa</taxon>
        <taxon>Aconoidasida</taxon>
        <taxon>Piroplasmida</taxon>
        <taxon>Theileriidae</taxon>
        <taxon>Theileria</taxon>
    </lineage>
</organism>
<dbReference type="AlphaFoldDB" id="A0A976SIR7"/>
<dbReference type="Proteomes" id="UP000244811">
    <property type="component" value="Chromosome 3"/>
</dbReference>